<feature type="compositionally biased region" description="Basic residues" evidence="1">
    <location>
        <begin position="127"/>
        <end position="144"/>
    </location>
</feature>
<dbReference type="SUPFAM" id="SSF47413">
    <property type="entry name" value="lambda repressor-like DNA-binding domains"/>
    <property type="match status" value="1"/>
</dbReference>
<keyword evidence="3" id="KW-1185">Reference proteome</keyword>
<feature type="region of interest" description="Disordered" evidence="1">
    <location>
        <begin position="127"/>
        <end position="150"/>
    </location>
</feature>
<name>A0ABQ6BQL8_9NEIS</name>
<accession>A0ABQ6BQL8</accession>
<dbReference type="EMBL" id="BSOZ01000005">
    <property type="protein sequence ID" value="GLS03485.1"/>
    <property type="molecule type" value="Genomic_DNA"/>
</dbReference>
<dbReference type="InterPro" id="IPR010982">
    <property type="entry name" value="Lambda_DNA-bd_dom_sf"/>
</dbReference>
<dbReference type="Proteomes" id="UP001156836">
    <property type="component" value="Unassembled WGS sequence"/>
</dbReference>
<evidence type="ECO:0000313" key="2">
    <source>
        <dbReference type="EMBL" id="GLS03485.1"/>
    </source>
</evidence>
<dbReference type="InterPro" id="IPR001387">
    <property type="entry name" value="Cro/C1-type_HTH"/>
</dbReference>
<sequence>MSGVGKRLLEERKRLNLSAERFAALGGLKGNAQYKYESDERSPDAAYLAALYRAGVDVMYVLTGRRDPYVNEAEHQQLVAAYDAAPPTVRAAALGALIAGLGPAATVHTTPCKAPTPRRRLNCRRVRFRSTTPARKRNSGHRPRTGVLQT</sequence>
<evidence type="ECO:0000313" key="3">
    <source>
        <dbReference type="Proteomes" id="UP001156836"/>
    </source>
</evidence>
<reference evidence="3" key="1">
    <citation type="journal article" date="2019" name="Int. J. Syst. Evol. Microbiol.">
        <title>The Global Catalogue of Microorganisms (GCM) 10K type strain sequencing project: providing services to taxonomists for standard genome sequencing and annotation.</title>
        <authorList>
            <consortium name="The Broad Institute Genomics Platform"/>
            <consortium name="The Broad Institute Genome Sequencing Center for Infectious Disease"/>
            <person name="Wu L."/>
            <person name="Ma J."/>
        </authorList>
    </citation>
    <scope>NUCLEOTIDE SEQUENCE [LARGE SCALE GENOMIC DNA]</scope>
    <source>
        <strain evidence="3">NBRC 104970</strain>
    </source>
</reference>
<gene>
    <name evidence="2" type="ORF">GCM10007860_06290</name>
</gene>
<proteinExistence type="predicted"/>
<dbReference type="Gene3D" id="1.10.260.40">
    <property type="entry name" value="lambda repressor-like DNA-binding domains"/>
    <property type="match status" value="1"/>
</dbReference>
<organism evidence="2 3">
    <name type="scientific">Chitiniphilus shinanonensis</name>
    <dbReference type="NCBI Taxonomy" id="553088"/>
    <lineage>
        <taxon>Bacteria</taxon>
        <taxon>Pseudomonadati</taxon>
        <taxon>Pseudomonadota</taxon>
        <taxon>Betaproteobacteria</taxon>
        <taxon>Neisseriales</taxon>
        <taxon>Chitinibacteraceae</taxon>
        <taxon>Chitiniphilus</taxon>
    </lineage>
</organism>
<evidence type="ECO:0000256" key="1">
    <source>
        <dbReference type="SAM" id="MobiDB-lite"/>
    </source>
</evidence>
<dbReference type="CDD" id="cd00093">
    <property type="entry name" value="HTH_XRE"/>
    <property type="match status" value="1"/>
</dbReference>
<protein>
    <submittedName>
        <fullName evidence="2">Uncharacterized protein</fullName>
    </submittedName>
</protein>
<comment type="caution">
    <text evidence="2">The sequence shown here is derived from an EMBL/GenBank/DDBJ whole genome shotgun (WGS) entry which is preliminary data.</text>
</comment>